<keyword evidence="8" id="KW-1185">Reference proteome</keyword>
<dbReference type="OrthoDB" id="9811543at2"/>
<comment type="caution">
    <text evidence="7">The sequence shown here is derived from an EMBL/GenBank/DDBJ whole genome shotgun (WGS) entry which is preliminary data.</text>
</comment>
<dbReference type="RefSeq" id="WP_130094782.1">
    <property type="nucleotide sequence ID" value="NZ_SETE01000007.1"/>
</dbReference>
<feature type="coiled-coil region" evidence="5">
    <location>
        <begin position="24"/>
        <end position="51"/>
    </location>
</feature>
<evidence type="ECO:0000313" key="8">
    <source>
        <dbReference type="Proteomes" id="UP000293952"/>
    </source>
</evidence>
<accession>A0A4Q4KIM6</accession>
<dbReference type="EMBL" id="SETE01000007">
    <property type="protein sequence ID" value="RYM32094.1"/>
    <property type="molecule type" value="Genomic_DNA"/>
</dbReference>
<proteinExistence type="predicted"/>
<sequence length="119" mass="13954">MSKNEMQYSPEKLKNFKSIIDDEIKIIDNELVKLKEERENQKEKLAHTNVAFNQSSKHFQQQAKNKQVISRLQRKSRELHSALGRIEDKSYGVCERTGQLIQEGRLKAKPTARFDILKK</sequence>
<keyword evidence="2" id="KW-0863">Zinc-finger</keyword>
<feature type="zinc finger region" description="dksA C4-type" evidence="4">
    <location>
        <begin position="94"/>
        <end position="118"/>
    </location>
</feature>
<evidence type="ECO:0000256" key="2">
    <source>
        <dbReference type="ARBA" id="ARBA00022771"/>
    </source>
</evidence>
<organism evidence="7 8">
    <name type="scientific">Brumimicrobium glaciale</name>
    <dbReference type="NCBI Taxonomy" id="200475"/>
    <lineage>
        <taxon>Bacteria</taxon>
        <taxon>Pseudomonadati</taxon>
        <taxon>Bacteroidota</taxon>
        <taxon>Flavobacteriia</taxon>
        <taxon>Flavobacteriales</taxon>
        <taxon>Crocinitomicaceae</taxon>
        <taxon>Brumimicrobium</taxon>
    </lineage>
</organism>
<evidence type="ECO:0000256" key="1">
    <source>
        <dbReference type="ARBA" id="ARBA00022723"/>
    </source>
</evidence>
<dbReference type="AlphaFoldDB" id="A0A4Q4KIM6"/>
<feature type="domain" description="Zinc finger DksA/TraR C4-type" evidence="6">
    <location>
        <begin position="90"/>
        <end position="114"/>
    </location>
</feature>
<gene>
    <name evidence="7" type="ORF">ERX46_15540</name>
</gene>
<keyword evidence="5" id="KW-0175">Coiled coil</keyword>
<evidence type="ECO:0000259" key="6">
    <source>
        <dbReference type="Pfam" id="PF01258"/>
    </source>
</evidence>
<evidence type="ECO:0000313" key="7">
    <source>
        <dbReference type="EMBL" id="RYM32094.1"/>
    </source>
</evidence>
<name>A0A4Q4KIM6_9FLAO</name>
<reference evidence="7 8" key="1">
    <citation type="submission" date="2019-02" db="EMBL/GenBank/DDBJ databases">
        <title>Genome sequence of the sea-ice species Brumimicrobium glaciale.</title>
        <authorList>
            <person name="Bowman J.P."/>
        </authorList>
    </citation>
    <scope>NUCLEOTIDE SEQUENCE [LARGE SCALE GENOMIC DNA]</scope>
    <source>
        <strain evidence="7 8">IC156</strain>
    </source>
</reference>
<protein>
    <recommendedName>
        <fullName evidence="6">Zinc finger DksA/TraR C4-type domain-containing protein</fullName>
    </recommendedName>
</protein>
<dbReference type="Pfam" id="PF01258">
    <property type="entry name" value="zf-dskA_traR"/>
    <property type="match status" value="1"/>
</dbReference>
<evidence type="ECO:0000256" key="5">
    <source>
        <dbReference type="SAM" id="Coils"/>
    </source>
</evidence>
<keyword evidence="3" id="KW-0862">Zinc</keyword>
<evidence type="ECO:0000256" key="3">
    <source>
        <dbReference type="ARBA" id="ARBA00022833"/>
    </source>
</evidence>
<dbReference type="Gene3D" id="1.20.120.910">
    <property type="entry name" value="DksA, coiled-coil domain"/>
    <property type="match status" value="1"/>
</dbReference>
<dbReference type="PANTHER" id="PTHR33823:SF2">
    <property type="entry name" value="RNA POLYMERASE-BINDING TRANSCRIPTION FACTOR DKSA"/>
    <property type="match status" value="1"/>
</dbReference>
<dbReference type="InterPro" id="IPR000962">
    <property type="entry name" value="Znf_DskA_TraR"/>
</dbReference>
<dbReference type="Proteomes" id="UP000293952">
    <property type="component" value="Unassembled WGS sequence"/>
</dbReference>
<dbReference type="PANTHER" id="PTHR33823">
    <property type="entry name" value="RNA POLYMERASE-BINDING TRANSCRIPTION FACTOR DKSA-RELATED"/>
    <property type="match status" value="1"/>
</dbReference>
<dbReference type="GO" id="GO:0008270">
    <property type="term" value="F:zinc ion binding"/>
    <property type="evidence" value="ECO:0007669"/>
    <property type="project" value="UniProtKB-KW"/>
</dbReference>
<keyword evidence="1" id="KW-0479">Metal-binding</keyword>
<dbReference type="PROSITE" id="PS51128">
    <property type="entry name" value="ZF_DKSA_2"/>
    <property type="match status" value="1"/>
</dbReference>
<evidence type="ECO:0000256" key="4">
    <source>
        <dbReference type="PROSITE-ProRule" id="PRU00510"/>
    </source>
</evidence>